<accession>A0A0C9S375</accession>
<sequence length="70" mass="7500">MQRSLGVAVILLLCMYSLMPRVKGCNPSLRPSRDSKNACVATVCSKGGTCGFPCHCVGNTNPWCNGYCTK</sequence>
<feature type="signal peptide" evidence="1">
    <location>
        <begin position="1"/>
        <end position="24"/>
    </location>
</feature>
<feature type="chain" id="PRO_5002203202" evidence="1">
    <location>
        <begin position="25"/>
        <end position="70"/>
    </location>
</feature>
<evidence type="ECO:0000256" key="1">
    <source>
        <dbReference type="SAM" id="SignalP"/>
    </source>
</evidence>
<dbReference type="AlphaFoldDB" id="A0A0C9S375"/>
<keyword evidence="1" id="KW-0732">Signal</keyword>
<proteinExistence type="evidence at transcript level"/>
<reference evidence="2" key="1">
    <citation type="journal article" date="2015" name="PLoS ONE">
        <title>An Insight into the Sialome of the Lone Star Tick, Amblyomma americanum, with a Glimpse on Its Time Dependent Gene Expression.</title>
        <authorList>
            <person name="Karim S."/>
            <person name="Ribeiro J.M."/>
        </authorList>
    </citation>
    <scope>NUCLEOTIDE SEQUENCE</scope>
    <source>
        <tissue evidence="2">Salivary gland</tissue>
    </source>
</reference>
<evidence type="ECO:0000313" key="2">
    <source>
        <dbReference type="EMBL" id="JAG91509.1"/>
    </source>
</evidence>
<protein>
    <submittedName>
        <fullName evidence="2">Putative secreted protein</fullName>
    </submittedName>
</protein>
<organism evidence="2">
    <name type="scientific">Amblyomma americanum</name>
    <name type="common">Lone star tick</name>
    <dbReference type="NCBI Taxonomy" id="6943"/>
    <lineage>
        <taxon>Eukaryota</taxon>
        <taxon>Metazoa</taxon>
        <taxon>Ecdysozoa</taxon>
        <taxon>Arthropoda</taxon>
        <taxon>Chelicerata</taxon>
        <taxon>Arachnida</taxon>
        <taxon>Acari</taxon>
        <taxon>Parasitiformes</taxon>
        <taxon>Ixodida</taxon>
        <taxon>Ixodoidea</taxon>
        <taxon>Ixodidae</taxon>
        <taxon>Amblyomminae</taxon>
        <taxon>Amblyomma</taxon>
    </lineage>
</organism>
<dbReference type="EMBL" id="GBZX01001231">
    <property type="protein sequence ID" value="JAG91509.1"/>
    <property type="molecule type" value="mRNA"/>
</dbReference>
<name>A0A0C9S375_AMBAM</name>